<protein>
    <recommendedName>
        <fullName evidence="7">T-complex protein 1 subunit theta-like</fullName>
    </recommendedName>
</protein>
<name>A0A822ZC22_NELNU</name>
<keyword evidence="4" id="KW-0472">Membrane</keyword>
<dbReference type="Gene3D" id="3.30.260.10">
    <property type="entry name" value="TCP-1-like chaperonin intermediate domain"/>
    <property type="match status" value="1"/>
</dbReference>
<evidence type="ECO:0008006" key="7">
    <source>
        <dbReference type="Google" id="ProtNLM"/>
    </source>
</evidence>
<keyword evidence="1" id="KW-0547">Nucleotide-binding</keyword>
<dbReference type="InterPro" id="IPR027409">
    <property type="entry name" value="GroEL-like_apical_dom_sf"/>
</dbReference>
<keyword evidence="3" id="KW-0143">Chaperone</keyword>
<dbReference type="FunFam" id="3.30.260.10:FF:000008">
    <property type="entry name" value="T-complex protein 1 subunit theta"/>
    <property type="match status" value="1"/>
</dbReference>
<dbReference type="PANTHER" id="PTHR11353">
    <property type="entry name" value="CHAPERONIN"/>
    <property type="match status" value="1"/>
</dbReference>
<evidence type="ECO:0000256" key="4">
    <source>
        <dbReference type="SAM" id="Phobius"/>
    </source>
</evidence>
<keyword evidence="2" id="KW-0067">ATP-binding</keyword>
<feature type="transmembrane region" description="Helical" evidence="4">
    <location>
        <begin position="155"/>
        <end position="172"/>
    </location>
</feature>
<reference evidence="5 6" key="1">
    <citation type="journal article" date="2020" name="Mol. Biol. Evol.">
        <title>Distinct Expression and Methylation Patterns for Genes with Different Fates following a Single Whole-Genome Duplication in Flowering Plants.</title>
        <authorList>
            <person name="Shi T."/>
            <person name="Rahmani R.S."/>
            <person name="Gugger P.F."/>
            <person name="Wang M."/>
            <person name="Li H."/>
            <person name="Zhang Y."/>
            <person name="Li Z."/>
            <person name="Wang Q."/>
            <person name="Van de Peer Y."/>
            <person name="Marchal K."/>
            <person name="Chen J."/>
        </authorList>
    </citation>
    <scope>NUCLEOTIDE SEQUENCE [LARGE SCALE GENOMIC DNA]</scope>
    <source>
        <tissue evidence="5">Leaf</tissue>
    </source>
</reference>
<keyword evidence="6" id="KW-1185">Reference proteome</keyword>
<keyword evidence="4" id="KW-1133">Transmembrane helix</keyword>
<evidence type="ECO:0000313" key="5">
    <source>
        <dbReference type="EMBL" id="DAD42050.1"/>
    </source>
</evidence>
<feature type="transmembrane region" description="Helical" evidence="4">
    <location>
        <begin position="178"/>
        <end position="194"/>
    </location>
</feature>
<evidence type="ECO:0000313" key="6">
    <source>
        <dbReference type="Proteomes" id="UP000607653"/>
    </source>
</evidence>
<keyword evidence="4" id="KW-0812">Transmembrane</keyword>
<dbReference type="AlphaFoldDB" id="A0A822ZC22"/>
<evidence type="ECO:0000256" key="2">
    <source>
        <dbReference type="ARBA" id="ARBA00022840"/>
    </source>
</evidence>
<dbReference type="Pfam" id="PF00118">
    <property type="entry name" value="Cpn60_TCP1"/>
    <property type="match status" value="1"/>
</dbReference>
<dbReference type="SUPFAM" id="SSF52029">
    <property type="entry name" value="GroEL apical domain-like"/>
    <property type="match status" value="1"/>
</dbReference>
<dbReference type="GO" id="GO:0005524">
    <property type="term" value="F:ATP binding"/>
    <property type="evidence" value="ECO:0007669"/>
    <property type="project" value="UniProtKB-KW"/>
</dbReference>
<dbReference type="SUPFAM" id="SSF54849">
    <property type="entry name" value="GroEL-intermediate domain like"/>
    <property type="match status" value="1"/>
</dbReference>
<evidence type="ECO:0000256" key="1">
    <source>
        <dbReference type="ARBA" id="ARBA00022741"/>
    </source>
</evidence>
<comment type="caution">
    <text evidence="5">The sequence shown here is derived from an EMBL/GenBank/DDBJ whole genome shotgun (WGS) entry which is preliminary data.</text>
</comment>
<proteinExistence type="predicted"/>
<sequence length="199" mass="22245">MGLHPSEIISGYTKAINKTVEILDELVEKGSETMDVRNKDQVVSRMKAAVASKQFGQENILCPLIADACIQVCPKNPVNFNVDNVRVAKLLGGGLHNSSIVRGMVLKSDAVGSIKRMEKAKIALFAGGVDTSATETKGTVLIHSAKEVVYRRKKLVFFTFLYSFMFTFSFCMKNKAKFLFMLIMIYLFSFYINYKKVVC</sequence>
<dbReference type="InterPro" id="IPR017998">
    <property type="entry name" value="Chaperone_TCP-1"/>
</dbReference>
<dbReference type="InterPro" id="IPR027410">
    <property type="entry name" value="TCP-1-like_intermed_sf"/>
</dbReference>
<dbReference type="GO" id="GO:0140662">
    <property type="term" value="F:ATP-dependent protein folding chaperone"/>
    <property type="evidence" value="ECO:0007669"/>
    <property type="project" value="InterPro"/>
</dbReference>
<dbReference type="InterPro" id="IPR002423">
    <property type="entry name" value="Cpn60/GroEL/TCP-1"/>
</dbReference>
<dbReference type="EMBL" id="DUZY01000006">
    <property type="protein sequence ID" value="DAD42050.1"/>
    <property type="molecule type" value="Genomic_DNA"/>
</dbReference>
<organism evidence="5 6">
    <name type="scientific">Nelumbo nucifera</name>
    <name type="common">Sacred lotus</name>
    <dbReference type="NCBI Taxonomy" id="4432"/>
    <lineage>
        <taxon>Eukaryota</taxon>
        <taxon>Viridiplantae</taxon>
        <taxon>Streptophyta</taxon>
        <taxon>Embryophyta</taxon>
        <taxon>Tracheophyta</taxon>
        <taxon>Spermatophyta</taxon>
        <taxon>Magnoliopsida</taxon>
        <taxon>Proteales</taxon>
        <taxon>Nelumbonaceae</taxon>
        <taxon>Nelumbo</taxon>
    </lineage>
</organism>
<evidence type="ECO:0000256" key="3">
    <source>
        <dbReference type="ARBA" id="ARBA00023186"/>
    </source>
</evidence>
<dbReference type="Proteomes" id="UP000607653">
    <property type="component" value="Unassembled WGS sequence"/>
</dbReference>
<accession>A0A822ZC22</accession>
<gene>
    <name evidence="5" type="ORF">HUJ06_000280</name>
</gene>